<feature type="domain" description="Polysaccharide export protein N-terminal" evidence="3">
    <location>
        <begin position="27"/>
        <end position="100"/>
    </location>
</feature>
<dbReference type="Proteomes" id="UP000379480">
    <property type="component" value="Unassembled WGS sequence"/>
</dbReference>
<dbReference type="Pfam" id="PF02563">
    <property type="entry name" value="Poly_export"/>
    <property type="match status" value="1"/>
</dbReference>
<feature type="chain" id="PRO_5022724410" evidence="2">
    <location>
        <begin position="23"/>
        <end position="179"/>
    </location>
</feature>
<dbReference type="AlphaFoldDB" id="A0A5E7AGZ9"/>
<evidence type="ECO:0000256" key="2">
    <source>
        <dbReference type="SAM" id="SignalP"/>
    </source>
</evidence>
<accession>A0A5E7AGZ9</accession>
<name>A0A5E7AGZ9_PSEFL</name>
<sequence length="179" mass="19299" precursor="true">MNSRILGLLFVLLLLMLPACYAADPGVQYKLASGDVLRITVYGERDLSFKEIRLNDAGTFSYPFLGEIAARGLTPNQVEKIIVNGLKQGYLVDPKVSLSLIAYRSFYINGEVQKPGSYPFEPGLTLEKAIALGGGLTERASIKRVTIVRGDGSPPLTDTVTRSTAIAPGDTISIAQGFF</sequence>
<evidence type="ECO:0000256" key="1">
    <source>
        <dbReference type="ARBA" id="ARBA00022729"/>
    </source>
</evidence>
<evidence type="ECO:0000259" key="4">
    <source>
        <dbReference type="Pfam" id="PF10531"/>
    </source>
</evidence>
<dbReference type="EMBL" id="CABVHY010000004">
    <property type="protein sequence ID" value="VVN78702.1"/>
    <property type="molecule type" value="Genomic_DNA"/>
</dbReference>
<feature type="signal peptide" evidence="2">
    <location>
        <begin position="1"/>
        <end position="22"/>
    </location>
</feature>
<dbReference type="OrthoDB" id="9808948at2"/>
<evidence type="ECO:0000313" key="5">
    <source>
        <dbReference type="EMBL" id="VVN78702.1"/>
    </source>
</evidence>
<organism evidence="5 6">
    <name type="scientific">Pseudomonas fluorescens</name>
    <dbReference type="NCBI Taxonomy" id="294"/>
    <lineage>
        <taxon>Bacteria</taxon>
        <taxon>Pseudomonadati</taxon>
        <taxon>Pseudomonadota</taxon>
        <taxon>Gammaproteobacteria</taxon>
        <taxon>Pseudomonadales</taxon>
        <taxon>Pseudomonadaceae</taxon>
        <taxon>Pseudomonas</taxon>
    </lineage>
</organism>
<feature type="domain" description="Soluble ligand binding" evidence="4">
    <location>
        <begin position="106"/>
        <end position="153"/>
    </location>
</feature>
<dbReference type="InterPro" id="IPR049712">
    <property type="entry name" value="Poly_export"/>
</dbReference>
<evidence type="ECO:0000313" key="6">
    <source>
        <dbReference type="Proteomes" id="UP000379480"/>
    </source>
</evidence>
<dbReference type="InterPro" id="IPR003715">
    <property type="entry name" value="Poly_export_N"/>
</dbReference>
<gene>
    <name evidence="5" type="ORF">PS723_00905</name>
</gene>
<dbReference type="InterPro" id="IPR019554">
    <property type="entry name" value="Soluble_ligand-bd"/>
</dbReference>
<dbReference type="GO" id="GO:0015159">
    <property type="term" value="F:polysaccharide transmembrane transporter activity"/>
    <property type="evidence" value="ECO:0007669"/>
    <property type="project" value="InterPro"/>
</dbReference>
<evidence type="ECO:0000259" key="3">
    <source>
        <dbReference type="Pfam" id="PF02563"/>
    </source>
</evidence>
<dbReference type="RefSeq" id="WP_150802495.1">
    <property type="nucleotide sequence ID" value="NZ_CABVHY010000004.1"/>
</dbReference>
<reference evidence="5 6" key="1">
    <citation type="submission" date="2019-09" db="EMBL/GenBank/DDBJ databases">
        <authorList>
            <person name="Chandra G."/>
            <person name="Truman W A."/>
        </authorList>
    </citation>
    <scope>NUCLEOTIDE SEQUENCE [LARGE SCALE GENOMIC DNA]</scope>
    <source>
        <strain evidence="5">PS723</strain>
    </source>
</reference>
<dbReference type="Gene3D" id="3.10.560.10">
    <property type="entry name" value="Outer membrane lipoprotein wza domain like"/>
    <property type="match status" value="1"/>
</dbReference>
<keyword evidence="1 2" id="KW-0732">Signal</keyword>
<dbReference type="Pfam" id="PF10531">
    <property type="entry name" value="SLBB"/>
    <property type="match status" value="1"/>
</dbReference>
<dbReference type="Gene3D" id="3.30.1950.10">
    <property type="entry name" value="wza like domain"/>
    <property type="match status" value="1"/>
</dbReference>
<protein>
    <submittedName>
        <fullName evidence="5">Uncharacterized protein</fullName>
    </submittedName>
</protein>
<proteinExistence type="predicted"/>
<dbReference type="PANTHER" id="PTHR33619">
    <property type="entry name" value="POLYSACCHARIDE EXPORT PROTEIN GFCE-RELATED"/>
    <property type="match status" value="1"/>
</dbReference>
<dbReference type="PANTHER" id="PTHR33619:SF3">
    <property type="entry name" value="POLYSACCHARIDE EXPORT PROTEIN GFCE-RELATED"/>
    <property type="match status" value="1"/>
</dbReference>